<name>A0A8S5T399_9CAUD</name>
<dbReference type="Pfam" id="PF20765">
    <property type="entry name" value="Phage_tail_terminator_8"/>
    <property type="match status" value="1"/>
</dbReference>
<dbReference type="InterPro" id="IPR049254">
    <property type="entry name" value="Phage_tail_terminator"/>
</dbReference>
<reference evidence="1" key="1">
    <citation type="journal article" date="2021" name="Proc. Natl. Acad. Sci. U.S.A.">
        <title>A Catalog of Tens of Thousands of Viruses from Human Metagenomes Reveals Hidden Associations with Chronic Diseases.</title>
        <authorList>
            <person name="Tisza M.J."/>
            <person name="Buck C.B."/>
        </authorList>
    </citation>
    <scope>NUCLEOTIDE SEQUENCE</scope>
    <source>
        <strain evidence="1">Ct31P9</strain>
    </source>
</reference>
<sequence length="173" mass="19476">MRPKASWIRTPGGFSIGLSGGICVNSISNILTGIATAVHKETGRPVYLEFKENGAEFPCFYISLVNSSEDLHVSSLYDRTNDFEILYFLNEEDLPEDVRGELHDVGERLYSALEYITVDGQLMRSKKRSYKVTDGVMHFLLTLEDLRRKAGKRQEAMHRVGITEGVKNGNSDQ</sequence>
<protein>
    <submittedName>
        <fullName evidence="1">Tail completion protein</fullName>
    </submittedName>
</protein>
<evidence type="ECO:0000313" key="1">
    <source>
        <dbReference type="EMBL" id="DAF57718.1"/>
    </source>
</evidence>
<dbReference type="EMBL" id="BK032738">
    <property type="protein sequence ID" value="DAF57718.1"/>
    <property type="molecule type" value="Genomic_DNA"/>
</dbReference>
<organism evidence="1">
    <name type="scientific">Myoviridae sp. ct31P9</name>
    <dbReference type="NCBI Taxonomy" id="2827657"/>
    <lineage>
        <taxon>Viruses</taxon>
        <taxon>Duplodnaviria</taxon>
        <taxon>Heunggongvirae</taxon>
        <taxon>Uroviricota</taxon>
        <taxon>Caudoviricetes</taxon>
    </lineage>
</organism>
<proteinExistence type="predicted"/>
<accession>A0A8S5T399</accession>